<dbReference type="InterPro" id="IPR014017">
    <property type="entry name" value="DNA_helicase_UvrD-like_C"/>
</dbReference>
<dbReference type="EMBL" id="ONZF01000002">
    <property type="protein sequence ID" value="SPJ23192.1"/>
    <property type="molecule type" value="Genomic_DNA"/>
</dbReference>
<evidence type="ECO:0000313" key="20">
    <source>
        <dbReference type="Proteomes" id="UP000244912"/>
    </source>
</evidence>
<dbReference type="GO" id="GO:0003677">
    <property type="term" value="F:DNA binding"/>
    <property type="evidence" value="ECO:0007669"/>
    <property type="project" value="UniProtKB-KW"/>
</dbReference>
<dbReference type="Proteomes" id="UP000244912">
    <property type="component" value="Unassembled WGS sequence"/>
</dbReference>
<keyword evidence="9" id="KW-0234">DNA repair</keyword>
<evidence type="ECO:0000256" key="16">
    <source>
        <dbReference type="SAM" id="MobiDB-lite"/>
    </source>
</evidence>
<evidence type="ECO:0000256" key="4">
    <source>
        <dbReference type="ARBA" id="ARBA00022801"/>
    </source>
</evidence>
<dbReference type="GO" id="GO:0005829">
    <property type="term" value="C:cytosol"/>
    <property type="evidence" value="ECO:0007669"/>
    <property type="project" value="TreeGrafter"/>
</dbReference>
<dbReference type="Pfam" id="PF00580">
    <property type="entry name" value="UvrD-helicase"/>
    <property type="match status" value="1"/>
</dbReference>
<evidence type="ECO:0000256" key="1">
    <source>
        <dbReference type="ARBA" id="ARBA00022722"/>
    </source>
</evidence>
<dbReference type="PANTHER" id="PTHR11070:SF2">
    <property type="entry name" value="ATP-DEPENDENT DNA HELICASE SRS2"/>
    <property type="match status" value="1"/>
</dbReference>
<keyword evidence="10" id="KW-0413">Isomerase</keyword>
<dbReference type="InterPro" id="IPR038726">
    <property type="entry name" value="PDDEXK_AddAB-type"/>
</dbReference>
<evidence type="ECO:0000313" key="19">
    <source>
        <dbReference type="EMBL" id="SPJ23192.1"/>
    </source>
</evidence>
<feature type="domain" description="UvrD-like helicase C-terminal" evidence="18">
    <location>
        <begin position="467"/>
        <end position="761"/>
    </location>
</feature>
<keyword evidence="7 15" id="KW-0067">ATP-binding</keyword>
<dbReference type="PROSITE" id="PS51217">
    <property type="entry name" value="UVRD_HELICASE_CTER"/>
    <property type="match status" value="1"/>
</dbReference>
<dbReference type="InterPro" id="IPR027417">
    <property type="entry name" value="P-loop_NTPase"/>
</dbReference>
<evidence type="ECO:0000256" key="12">
    <source>
        <dbReference type="ARBA" id="ARBA00034808"/>
    </source>
</evidence>
<keyword evidence="2 15" id="KW-0547">Nucleotide-binding</keyword>
<evidence type="ECO:0000256" key="15">
    <source>
        <dbReference type="PROSITE-ProRule" id="PRU00560"/>
    </source>
</evidence>
<dbReference type="Pfam" id="PF12705">
    <property type="entry name" value="PDDEXK_1"/>
    <property type="match status" value="1"/>
</dbReference>
<dbReference type="GO" id="GO:0016887">
    <property type="term" value="F:ATP hydrolysis activity"/>
    <property type="evidence" value="ECO:0007669"/>
    <property type="project" value="RHEA"/>
</dbReference>
<dbReference type="GO" id="GO:0033202">
    <property type="term" value="C:DNA helicase complex"/>
    <property type="evidence" value="ECO:0007669"/>
    <property type="project" value="TreeGrafter"/>
</dbReference>
<evidence type="ECO:0000256" key="10">
    <source>
        <dbReference type="ARBA" id="ARBA00023235"/>
    </source>
</evidence>
<dbReference type="GO" id="GO:0043138">
    <property type="term" value="F:3'-5' DNA helicase activity"/>
    <property type="evidence" value="ECO:0007669"/>
    <property type="project" value="UniProtKB-EC"/>
</dbReference>
<evidence type="ECO:0000259" key="17">
    <source>
        <dbReference type="PROSITE" id="PS51198"/>
    </source>
</evidence>
<dbReference type="Gene3D" id="3.40.50.300">
    <property type="entry name" value="P-loop containing nucleotide triphosphate hydrolases"/>
    <property type="match status" value="4"/>
</dbReference>
<evidence type="ECO:0000256" key="14">
    <source>
        <dbReference type="ARBA" id="ARBA00048988"/>
    </source>
</evidence>
<dbReference type="GO" id="GO:0004527">
    <property type="term" value="F:exonuclease activity"/>
    <property type="evidence" value="ECO:0007669"/>
    <property type="project" value="UniProtKB-KW"/>
</dbReference>
<comment type="catalytic activity">
    <reaction evidence="11">
        <text>Couples ATP hydrolysis with the unwinding of duplex DNA by translocating in the 3'-5' direction.</text>
        <dbReference type="EC" id="5.6.2.4"/>
    </reaction>
</comment>
<evidence type="ECO:0000256" key="8">
    <source>
        <dbReference type="ARBA" id="ARBA00023125"/>
    </source>
</evidence>
<keyword evidence="3" id="KW-0227">DNA damage</keyword>
<comment type="catalytic activity">
    <reaction evidence="14">
        <text>ATP + H2O = ADP + phosphate + H(+)</text>
        <dbReference type="Rhea" id="RHEA:13065"/>
        <dbReference type="ChEBI" id="CHEBI:15377"/>
        <dbReference type="ChEBI" id="CHEBI:15378"/>
        <dbReference type="ChEBI" id="CHEBI:30616"/>
        <dbReference type="ChEBI" id="CHEBI:43474"/>
        <dbReference type="ChEBI" id="CHEBI:456216"/>
        <dbReference type="EC" id="5.6.2.4"/>
    </reaction>
</comment>
<dbReference type="SUPFAM" id="SSF52540">
    <property type="entry name" value="P-loop containing nucleoside triphosphate hydrolases"/>
    <property type="match status" value="1"/>
</dbReference>
<dbReference type="RefSeq" id="WP_245897521.1">
    <property type="nucleotide sequence ID" value="NZ_ONZF01000002.1"/>
</dbReference>
<dbReference type="InterPro" id="IPR014016">
    <property type="entry name" value="UvrD-like_ATP-bd"/>
</dbReference>
<keyword evidence="5 15" id="KW-0347">Helicase</keyword>
<proteinExistence type="predicted"/>
<evidence type="ECO:0000256" key="6">
    <source>
        <dbReference type="ARBA" id="ARBA00022839"/>
    </source>
</evidence>
<gene>
    <name evidence="19" type="primary">addA</name>
    <name evidence="19" type="ORF">PAA8504_00997</name>
</gene>
<keyword evidence="20" id="KW-1185">Reference proteome</keyword>
<evidence type="ECO:0000259" key="18">
    <source>
        <dbReference type="PROSITE" id="PS51217"/>
    </source>
</evidence>
<dbReference type="InterPro" id="IPR011604">
    <property type="entry name" value="PDDEXK-like_dom_sf"/>
</dbReference>
<dbReference type="SUPFAM" id="SSF52980">
    <property type="entry name" value="Restriction endonuclease-like"/>
    <property type="match status" value="1"/>
</dbReference>
<feature type="region of interest" description="Disordered" evidence="16">
    <location>
        <begin position="902"/>
        <end position="938"/>
    </location>
</feature>
<evidence type="ECO:0000256" key="5">
    <source>
        <dbReference type="ARBA" id="ARBA00022806"/>
    </source>
</evidence>
<keyword evidence="6" id="KW-0269">Exonuclease</keyword>
<keyword evidence="4 15" id="KW-0378">Hydrolase</keyword>
<protein>
    <recommendedName>
        <fullName evidence="12">DNA 3'-5' helicase</fullName>
        <ecNumber evidence="12">5.6.2.4</ecNumber>
    </recommendedName>
    <alternativeName>
        <fullName evidence="13">DNA 3'-5' helicase II</fullName>
    </alternativeName>
</protein>
<evidence type="ECO:0000256" key="11">
    <source>
        <dbReference type="ARBA" id="ARBA00034617"/>
    </source>
</evidence>
<dbReference type="InterPro" id="IPR014151">
    <property type="entry name" value="DNA_helicase_AddA"/>
</dbReference>
<organism evidence="19 20">
    <name type="scientific">Palleronia abyssalis</name>
    <dbReference type="NCBI Taxonomy" id="1501240"/>
    <lineage>
        <taxon>Bacteria</taxon>
        <taxon>Pseudomonadati</taxon>
        <taxon>Pseudomonadota</taxon>
        <taxon>Alphaproteobacteria</taxon>
        <taxon>Rhodobacterales</taxon>
        <taxon>Roseobacteraceae</taxon>
        <taxon>Palleronia</taxon>
    </lineage>
</organism>
<dbReference type="Pfam" id="PF13361">
    <property type="entry name" value="UvrD_C"/>
    <property type="match status" value="1"/>
</dbReference>
<dbReference type="InterPro" id="IPR011335">
    <property type="entry name" value="Restrct_endonuc-II-like"/>
</dbReference>
<evidence type="ECO:0000256" key="2">
    <source>
        <dbReference type="ARBA" id="ARBA00022741"/>
    </source>
</evidence>
<dbReference type="PANTHER" id="PTHR11070">
    <property type="entry name" value="UVRD / RECB / PCRA DNA HELICASE FAMILY MEMBER"/>
    <property type="match status" value="1"/>
</dbReference>
<accession>A0A2R8BSQ6</accession>
<evidence type="ECO:0000256" key="13">
    <source>
        <dbReference type="ARBA" id="ARBA00034923"/>
    </source>
</evidence>
<keyword evidence="8" id="KW-0238">DNA-binding</keyword>
<evidence type="ECO:0000256" key="3">
    <source>
        <dbReference type="ARBA" id="ARBA00022763"/>
    </source>
</evidence>
<dbReference type="NCBIfam" id="TIGR02784">
    <property type="entry name" value="addA_alphas"/>
    <property type="match status" value="1"/>
</dbReference>
<feature type="binding site" evidence="15">
    <location>
        <begin position="22"/>
        <end position="29"/>
    </location>
    <ligand>
        <name>ATP</name>
        <dbReference type="ChEBI" id="CHEBI:30616"/>
    </ligand>
</feature>
<dbReference type="AlphaFoldDB" id="A0A2R8BSQ6"/>
<dbReference type="EC" id="5.6.2.4" evidence="12"/>
<dbReference type="GO" id="GO:0005524">
    <property type="term" value="F:ATP binding"/>
    <property type="evidence" value="ECO:0007669"/>
    <property type="project" value="UniProtKB-UniRule"/>
</dbReference>
<evidence type="ECO:0000256" key="7">
    <source>
        <dbReference type="ARBA" id="ARBA00022840"/>
    </source>
</evidence>
<dbReference type="GO" id="GO:0000725">
    <property type="term" value="P:recombinational repair"/>
    <property type="evidence" value="ECO:0007669"/>
    <property type="project" value="TreeGrafter"/>
</dbReference>
<dbReference type="Gene3D" id="3.90.320.10">
    <property type="match status" value="1"/>
</dbReference>
<evidence type="ECO:0000256" key="9">
    <source>
        <dbReference type="ARBA" id="ARBA00023204"/>
    </source>
</evidence>
<name>A0A2R8BSQ6_9RHOB</name>
<keyword evidence="1" id="KW-0540">Nuclease</keyword>
<sequence length="1104" mass="121088">MNEASRRQIAAARPDRSTWLSANAGSGKTRVLTDRVARLLLAGVQPQNILCLTYTKAAASEMQNRLFRTLGRWAMMPDDALIDALSDLGESPGASDLPRARRLFAQAIETPGGLRIQTIHSFCAVLLRRFPLEAQVSPRFTEMDDRAAAQLRADCLEDLAQEQPDLYRRMAAICPTIDTLSAEITGARDALTEVDEDALRDAIGLAPGDRTEDLLNQVFTPGIEVLFTRVSSCMAQGTKTDQGKAPIFADLRAPFTQDDLIALESELLFGGSAKDPFGPKIGKFPGKAAREMLDAECDPLDELMERVAAARTIRLGVEVLDKSLTMNAFAHAFLARYAARKQARGWLDFDDLVLGARDLLTRKDVAEWILYRLDGGIDHILVDEAQDTSPTQWAVIQALADEFAAGHGARAPGERTIFVVGDKKQSIYSFQGADPEEFDRMHAHFDARLGPDALQRLELQHSFRSSPSVLSAVDAVFAAGLGGEVEHFAFRDTLPGRVDLWPMTEADEKTDPPAWDDPVDLPDPEGAIAKLSRQIAREIAAMIDRGETIPDKDAPGTRRPVHAGDFLILVRSRSGVFHPLIRACKAQGLDIAGADVLKLEDDLAVKDILSFLRFLALPEDDLSLAEALRSPLFGLGEGQLYDLAHGRHGYLWQRLRESDHRNVMTVIEDMQAQADFLRPFELIDRLLLRHRGREKLLGRLGMESEDAIDALLSQALAYERTDVPSLTGFLAWFDAEEVTIKRQAEGGGKRLRVMTVHGAKGLEAPIVVLADTTKKPQNDQRRLLKTEDGPVIWKPAKDARPAALDPVCAALDQAAEEERDRLLYVAMTRAENWLIVCAAGTDRPKGTWYEKITDGLSALSFQPLDSPEGAKRFSNGDWEGLELVVPETPLRDSNPALDAWFDESPPPVVEDAPLLSPSDLGGSKALPGELNPEEDPDDAMTRGTRIHLLLEHLPPDRPDEWEILTPRLLAADAVSEADLEDLLAEARGVLTAPELADLLSKPALLEVDLVASLPSGGRIAGTVDRLIVTSDHVLAVDYKSNRQVPETADGVPDGILRQMGAYAHALGQIYPGRTVETAILWTWGPRLMPLDPELVHNAFAQALA</sequence>
<dbReference type="Gene3D" id="1.10.486.10">
    <property type="entry name" value="PCRA, domain 4"/>
    <property type="match status" value="1"/>
</dbReference>
<dbReference type="PROSITE" id="PS51198">
    <property type="entry name" value="UVRD_HELICASE_ATP_BIND"/>
    <property type="match status" value="1"/>
</dbReference>
<feature type="domain" description="UvrD-like helicase ATP-binding" evidence="17">
    <location>
        <begin position="1"/>
        <end position="466"/>
    </location>
</feature>
<dbReference type="InterPro" id="IPR000212">
    <property type="entry name" value="DNA_helicase_UvrD/REP"/>
</dbReference>
<reference evidence="19 20" key="1">
    <citation type="submission" date="2018-03" db="EMBL/GenBank/DDBJ databases">
        <authorList>
            <person name="Keele B.F."/>
        </authorList>
    </citation>
    <scope>NUCLEOTIDE SEQUENCE [LARGE SCALE GENOMIC DNA]</scope>
    <source>
        <strain evidence="19 20">CECT 8504</strain>
    </source>
</reference>